<name>A0A2P8FKV3_9RHOB</name>
<organism evidence="1 2">
    <name type="scientific">Shimia abyssi</name>
    <dbReference type="NCBI Taxonomy" id="1662395"/>
    <lineage>
        <taxon>Bacteria</taxon>
        <taxon>Pseudomonadati</taxon>
        <taxon>Pseudomonadota</taxon>
        <taxon>Alphaproteobacteria</taxon>
        <taxon>Rhodobacterales</taxon>
        <taxon>Roseobacteraceae</taxon>
    </lineage>
</organism>
<evidence type="ECO:0000313" key="2">
    <source>
        <dbReference type="Proteomes" id="UP000240418"/>
    </source>
</evidence>
<dbReference type="EMBL" id="PYGJ01000001">
    <property type="protein sequence ID" value="PSL22329.1"/>
    <property type="molecule type" value="Genomic_DNA"/>
</dbReference>
<accession>A0A2P8FKV3</accession>
<gene>
    <name evidence="1" type="ORF">CLV88_101756</name>
</gene>
<dbReference type="Pfam" id="PF10984">
    <property type="entry name" value="DUF2794"/>
    <property type="match status" value="1"/>
</dbReference>
<dbReference type="InterPro" id="IPR021252">
    <property type="entry name" value="DUF2794"/>
</dbReference>
<comment type="caution">
    <text evidence="1">The sequence shown here is derived from an EMBL/GenBank/DDBJ whole genome shotgun (WGS) entry which is preliminary data.</text>
</comment>
<dbReference type="RefSeq" id="WP_106606988.1">
    <property type="nucleotide sequence ID" value="NZ_PYGJ01000001.1"/>
</dbReference>
<reference evidence="1 2" key="1">
    <citation type="submission" date="2018-03" db="EMBL/GenBank/DDBJ databases">
        <title>Genomic Encyclopedia of Archaeal and Bacterial Type Strains, Phase II (KMG-II): from individual species to whole genera.</title>
        <authorList>
            <person name="Goeker M."/>
        </authorList>
    </citation>
    <scope>NUCLEOTIDE SEQUENCE [LARGE SCALE GENOMIC DNA]</scope>
    <source>
        <strain evidence="1 2">DSM 100673</strain>
    </source>
</reference>
<protein>
    <submittedName>
        <fullName evidence="1">Uncharacterized protein DUF2794</fullName>
    </submittedName>
</protein>
<dbReference type="OrthoDB" id="7159482at2"/>
<evidence type="ECO:0000313" key="1">
    <source>
        <dbReference type="EMBL" id="PSL22329.1"/>
    </source>
</evidence>
<keyword evidence="2" id="KW-1185">Reference proteome</keyword>
<dbReference type="Proteomes" id="UP000240418">
    <property type="component" value="Unassembled WGS sequence"/>
</dbReference>
<sequence>MNAQPPISMRPGAQPPEQVAFHRRELNVILSLYGRMVAAGEWRDYGISHLRDVAVFSVFRRTAENPLYRIEKRPKLRNKQGLYAVIGMDGQVLKRGHELKTVLRVLERKLIRSVE</sequence>
<proteinExistence type="predicted"/>
<dbReference type="AlphaFoldDB" id="A0A2P8FKV3"/>